<sequence length="445" mass="49700">MAEKIKKFFEKKKVEAKFKMAGPGHKLTESKKQTAGGSAKSGAGGGASSRANPSAEARQAGAAALARLGGEKRDTPAFNTSLAAIQAQVKRELEAEKKAAVAREEREKSSTPPSQAQPPPEPEDMSPLLAVRGVYFKCPLVGPEILSKEEWKVKIKEFLYEQLADEKGLTACLIIHSCNKSKDKVEQCVETLSKYLENIVKNPGEEKYRKIRLSNRVFQEKVAGLEGVMEFLEAAGFSQQTLPFQDGEELFLVFNESAEQDLENLQVLIDALYSAEPIGLELDRNAQVLMPTQAAQKTQLPPAFFTMTPEELKREQQLRTERIESSLVLRTKAMREKEEQREMKKYRFALIRVRFPDGILLQGTFGVYEKLSDVSAFVQEHIVFPEGEFVLTTGTGQRLTDADMPKTLLELHLVPASILLFVWAGEVPCEDFYLKPEVMVELQSL</sequence>
<dbReference type="InterPro" id="IPR018997">
    <property type="entry name" value="PUB_domain"/>
</dbReference>
<organism evidence="3">
    <name type="scientific">Graphocephala atropunctata</name>
    <dbReference type="NCBI Taxonomy" id="36148"/>
    <lineage>
        <taxon>Eukaryota</taxon>
        <taxon>Metazoa</taxon>
        <taxon>Ecdysozoa</taxon>
        <taxon>Arthropoda</taxon>
        <taxon>Hexapoda</taxon>
        <taxon>Insecta</taxon>
        <taxon>Pterygota</taxon>
        <taxon>Neoptera</taxon>
        <taxon>Paraneoptera</taxon>
        <taxon>Hemiptera</taxon>
        <taxon>Auchenorrhyncha</taxon>
        <taxon>Membracoidea</taxon>
        <taxon>Cicadellidae</taxon>
        <taxon>Cicadellinae</taxon>
        <taxon>Cicadellini</taxon>
        <taxon>Graphocephala</taxon>
    </lineage>
</organism>
<dbReference type="CDD" id="cd10460">
    <property type="entry name" value="PUB_UBXD1"/>
    <property type="match status" value="1"/>
</dbReference>
<dbReference type="Pfam" id="PF09409">
    <property type="entry name" value="PUB"/>
    <property type="match status" value="1"/>
</dbReference>
<reference evidence="3" key="1">
    <citation type="submission" date="2015-11" db="EMBL/GenBank/DDBJ databases">
        <title>De novo transcriptome assembly of four potential Pierce s Disease insect vectors from Arizona vineyards.</title>
        <authorList>
            <person name="Tassone E.E."/>
        </authorList>
    </citation>
    <scope>NUCLEOTIDE SEQUENCE</scope>
</reference>
<protein>
    <recommendedName>
        <fullName evidence="2">UBX domain-containing protein</fullName>
    </recommendedName>
</protein>
<proteinExistence type="predicted"/>
<dbReference type="InterPro" id="IPR001012">
    <property type="entry name" value="UBX_dom"/>
</dbReference>
<dbReference type="InterPro" id="IPR036339">
    <property type="entry name" value="PUB-like_dom_sf"/>
</dbReference>
<dbReference type="Gene3D" id="1.20.58.2190">
    <property type="match status" value="1"/>
</dbReference>
<feature type="region of interest" description="Disordered" evidence="1">
    <location>
        <begin position="96"/>
        <end position="125"/>
    </location>
</feature>
<feature type="domain" description="UBX" evidence="2">
    <location>
        <begin position="351"/>
        <end position="421"/>
    </location>
</feature>
<dbReference type="Gene3D" id="3.10.20.90">
    <property type="entry name" value="Phosphatidylinositol 3-kinase Catalytic Subunit, Chain A, domain 1"/>
    <property type="match status" value="1"/>
</dbReference>
<dbReference type="SUPFAM" id="SSF143503">
    <property type="entry name" value="PUG domain-like"/>
    <property type="match status" value="1"/>
</dbReference>
<gene>
    <name evidence="3" type="ORF">g.9565</name>
</gene>
<feature type="region of interest" description="Disordered" evidence="1">
    <location>
        <begin position="18"/>
        <end position="63"/>
    </location>
</feature>
<dbReference type="AlphaFoldDB" id="A0A1B6LYV2"/>
<dbReference type="SUPFAM" id="SSF54236">
    <property type="entry name" value="Ubiquitin-like"/>
    <property type="match status" value="1"/>
</dbReference>
<dbReference type="Pfam" id="PF00789">
    <property type="entry name" value="UBX"/>
    <property type="match status" value="1"/>
</dbReference>
<dbReference type="InterPro" id="IPR029071">
    <property type="entry name" value="Ubiquitin-like_domsf"/>
</dbReference>
<dbReference type="EMBL" id="GEBQ01011162">
    <property type="protein sequence ID" value="JAT28815.1"/>
    <property type="molecule type" value="Transcribed_RNA"/>
</dbReference>
<evidence type="ECO:0000313" key="3">
    <source>
        <dbReference type="EMBL" id="JAT28815.1"/>
    </source>
</evidence>
<dbReference type="SMART" id="SM00166">
    <property type="entry name" value="UBX"/>
    <property type="match status" value="1"/>
</dbReference>
<accession>A0A1B6LYV2</accession>
<evidence type="ECO:0000259" key="2">
    <source>
        <dbReference type="PROSITE" id="PS50033"/>
    </source>
</evidence>
<dbReference type="GO" id="GO:0005737">
    <property type="term" value="C:cytoplasm"/>
    <property type="evidence" value="ECO:0007669"/>
    <property type="project" value="TreeGrafter"/>
</dbReference>
<name>A0A1B6LYV2_9HEMI</name>
<evidence type="ECO:0000256" key="1">
    <source>
        <dbReference type="SAM" id="MobiDB-lite"/>
    </source>
</evidence>
<feature type="compositionally biased region" description="Low complexity" evidence="1">
    <location>
        <begin position="48"/>
        <end position="63"/>
    </location>
</feature>
<dbReference type="PANTHER" id="PTHR23153">
    <property type="entry name" value="UBX-RELATED"/>
    <property type="match status" value="1"/>
</dbReference>
<dbReference type="SMART" id="SM00580">
    <property type="entry name" value="PUG"/>
    <property type="match status" value="1"/>
</dbReference>
<feature type="compositionally biased region" description="Basic and acidic residues" evidence="1">
    <location>
        <begin position="96"/>
        <end position="109"/>
    </location>
</feature>
<dbReference type="CDD" id="cd16119">
    <property type="entry name" value="UBX_UBXN6"/>
    <property type="match status" value="1"/>
</dbReference>
<dbReference type="PANTHER" id="PTHR23153:SF38">
    <property type="entry name" value="UBX DOMAIN-CONTAINING PROTEIN 6"/>
    <property type="match status" value="1"/>
</dbReference>
<dbReference type="PROSITE" id="PS50033">
    <property type="entry name" value="UBX"/>
    <property type="match status" value="1"/>
</dbReference>
<dbReference type="InterPro" id="IPR042774">
    <property type="entry name" value="UBXN6_PUB"/>
</dbReference>